<feature type="non-terminal residue" evidence="1">
    <location>
        <position position="1"/>
    </location>
</feature>
<gene>
    <name evidence="1" type="ORF">CR513_41146</name>
</gene>
<evidence type="ECO:0000313" key="2">
    <source>
        <dbReference type="Proteomes" id="UP000257109"/>
    </source>
</evidence>
<dbReference type="EMBL" id="QJKJ01008827">
    <property type="protein sequence ID" value="RDX78563.1"/>
    <property type="molecule type" value="Genomic_DNA"/>
</dbReference>
<evidence type="ECO:0000313" key="1">
    <source>
        <dbReference type="EMBL" id="RDX78563.1"/>
    </source>
</evidence>
<dbReference type="AlphaFoldDB" id="A0A371FKA9"/>
<reference evidence="1" key="1">
    <citation type="submission" date="2018-05" db="EMBL/GenBank/DDBJ databases">
        <title>Draft genome of Mucuna pruriens seed.</title>
        <authorList>
            <person name="Nnadi N.E."/>
            <person name="Vos R."/>
            <person name="Hasami M.H."/>
            <person name="Devisetty U.K."/>
            <person name="Aguiy J.C."/>
        </authorList>
    </citation>
    <scope>NUCLEOTIDE SEQUENCE [LARGE SCALE GENOMIC DNA]</scope>
    <source>
        <strain evidence="1">JCA_2017</strain>
    </source>
</reference>
<accession>A0A371FKA9</accession>
<name>A0A371FKA9_MUCPR</name>
<keyword evidence="2" id="KW-1185">Reference proteome</keyword>
<organism evidence="1 2">
    <name type="scientific">Mucuna pruriens</name>
    <name type="common">Velvet bean</name>
    <name type="synonym">Dolichos pruriens</name>
    <dbReference type="NCBI Taxonomy" id="157652"/>
    <lineage>
        <taxon>Eukaryota</taxon>
        <taxon>Viridiplantae</taxon>
        <taxon>Streptophyta</taxon>
        <taxon>Embryophyta</taxon>
        <taxon>Tracheophyta</taxon>
        <taxon>Spermatophyta</taxon>
        <taxon>Magnoliopsida</taxon>
        <taxon>eudicotyledons</taxon>
        <taxon>Gunneridae</taxon>
        <taxon>Pentapetalae</taxon>
        <taxon>rosids</taxon>
        <taxon>fabids</taxon>
        <taxon>Fabales</taxon>
        <taxon>Fabaceae</taxon>
        <taxon>Papilionoideae</taxon>
        <taxon>50 kb inversion clade</taxon>
        <taxon>NPAAA clade</taxon>
        <taxon>indigoferoid/millettioid clade</taxon>
        <taxon>Phaseoleae</taxon>
        <taxon>Mucuna</taxon>
    </lineage>
</organism>
<dbReference type="Proteomes" id="UP000257109">
    <property type="component" value="Unassembled WGS sequence"/>
</dbReference>
<proteinExistence type="predicted"/>
<protein>
    <submittedName>
        <fullName evidence="1">Uncharacterized protein</fullName>
    </submittedName>
</protein>
<sequence length="91" mass="10356">MFQVSREGPYCLTCPNKRTMILRNDGNVDIESSHEKTSTLGIEGFYSDEILIKDKYCSLIIDGGISVNVTSCRLMEKHEFPTIPNPRPYKL</sequence>
<comment type="caution">
    <text evidence="1">The sequence shown here is derived from an EMBL/GenBank/DDBJ whole genome shotgun (WGS) entry which is preliminary data.</text>
</comment>